<dbReference type="Pfam" id="PF07690">
    <property type="entry name" value="MFS_1"/>
    <property type="match status" value="1"/>
</dbReference>
<dbReference type="Proteomes" id="UP001314681">
    <property type="component" value="Unassembled WGS sequence"/>
</dbReference>
<dbReference type="Gene3D" id="1.20.1720.10">
    <property type="entry name" value="Multidrug resistance protein D"/>
    <property type="match status" value="1"/>
</dbReference>
<keyword evidence="2" id="KW-0813">Transport</keyword>
<dbReference type="SUPFAM" id="SSF103473">
    <property type="entry name" value="MFS general substrate transporter"/>
    <property type="match status" value="1"/>
</dbReference>
<dbReference type="Gene3D" id="1.20.1250.20">
    <property type="entry name" value="MFS general substrate transporter like domains"/>
    <property type="match status" value="1"/>
</dbReference>
<reference evidence="8 9" key="1">
    <citation type="submission" date="2021-06" db="EMBL/GenBank/DDBJ databases">
        <title>Description of novel taxa of the family Lachnospiraceae.</title>
        <authorList>
            <person name="Chaplin A.V."/>
            <person name="Sokolova S.R."/>
            <person name="Pikina A.P."/>
            <person name="Korzhanova M."/>
            <person name="Belova V."/>
            <person name="Korostin D."/>
            <person name="Efimov B.A."/>
        </authorList>
    </citation>
    <scope>NUCLEOTIDE SEQUENCE [LARGE SCALE GENOMIC DNA]</scope>
    <source>
        <strain evidence="8 9">ASD4241</strain>
    </source>
</reference>
<evidence type="ECO:0000256" key="4">
    <source>
        <dbReference type="ARBA" id="ARBA00022989"/>
    </source>
</evidence>
<keyword evidence="4 6" id="KW-1133">Transmembrane helix</keyword>
<evidence type="ECO:0000256" key="1">
    <source>
        <dbReference type="ARBA" id="ARBA00004651"/>
    </source>
</evidence>
<feature type="transmembrane region" description="Helical" evidence="6">
    <location>
        <begin position="111"/>
        <end position="132"/>
    </location>
</feature>
<dbReference type="EMBL" id="JAHQCX010000025">
    <property type="protein sequence ID" value="MBU9728879.1"/>
    <property type="molecule type" value="Genomic_DNA"/>
</dbReference>
<keyword evidence="3 6" id="KW-0812">Transmembrane</keyword>
<proteinExistence type="predicted"/>
<evidence type="ECO:0000313" key="8">
    <source>
        <dbReference type="EMBL" id="MBU9728879.1"/>
    </source>
</evidence>
<feature type="transmembrane region" description="Helical" evidence="6">
    <location>
        <begin position="305"/>
        <end position="327"/>
    </location>
</feature>
<dbReference type="InterPro" id="IPR036259">
    <property type="entry name" value="MFS_trans_sf"/>
</dbReference>
<evidence type="ECO:0000256" key="5">
    <source>
        <dbReference type="ARBA" id="ARBA00023136"/>
    </source>
</evidence>
<feature type="domain" description="Major facilitator superfamily (MFS) profile" evidence="7">
    <location>
        <begin position="16"/>
        <end position="460"/>
    </location>
</feature>
<name>A0ABS6KEE9_9FIRM</name>
<feature type="transmembrane region" description="Helical" evidence="6">
    <location>
        <begin position="227"/>
        <end position="249"/>
    </location>
</feature>
<feature type="transmembrane region" description="Helical" evidence="6">
    <location>
        <begin position="15"/>
        <end position="39"/>
    </location>
</feature>
<feature type="transmembrane region" description="Helical" evidence="6">
    <location>
        <begin position="359"/>
        <end position="376"/>
    </location>
</feature>
<feature type="transmembrane region" description="Helical" evidence="6">
    <location>
        <begin position="436"/>
        <end position="455"/>
    </location>
</feature>
<dbReference type="InterPro" id="IPR020846">
    <property type="entry name" value="MFS_dom"/>
</dbReference>
<comment type="caution">
    <text evidence="8">The sequence shown here is derived from an EMBL/GenBank/DDBJ whole genome shotgun (WGS) entry which is preliminary data.</text>
</comment>
<comment type="subcellular location">
    <subcellularLocation>
        <location evidence="1">Cell membrane</location>
        <topology evidence="1">Multi-pass membrane protein</topology>
    </subcellularLocation>
</comment>
<evidence type="ECO:0000256" key="3">
    <source>
        <dbReference type="ARBA" id="ARBA00022692"/>
    </source>
</evidence>
<keyword evidence="5 6" id="KW-0472">Membrane</keyword>
<protein>
    <submittedName>
        <fullName evidence="8">MFS transporter</fullName>
    </submittedName>
</protein>
<dbReference type="PANTHER" id="PTHR42718:SF9">
    <property type="entry name" value="MAJOR FACILITATOR SUPERFAMILY MULTIDRUG TRANSPORTER MFSC"/>
    <property type="match status" value="1"/>
</dbReference>
<dbReference type="PROSITE" id="PS50850">
    <property type="entry name" value="MFS"/>
    <property type="match status" value="1"/>
</dbReference>
<feature type="transmembrane region" description="Helical" evidence="6">
    <location>
        <begin position="51"/>
        <end position="75"/>
    </location>
</feature>
<feature type="transmembrane region" description="Helical" evidence="6">
    <location>
        <begin position="334"/>
        <end position="353"/>
    </location>
</feature>
<feature type="transmembrane region" description="Helical" evidence="6">
    <location>
        <begin position="269"/>
        <end position="293"/>
    </location>
</feature>
<evidence type="ECO:0000313" key="9">
    <source>
        <dbReference type="Proteomes" id="UP001314681"/>
    </source>
</evidence>
<keyword evidence="9" id="KW-1185">Reference proteome</keyword>
<evidence type="ECO:0000256" key="2">
    <source>
        <dbReference type="ARBA" id="ARBA00022448"/>
    </source>
</evidence>
<evidence type="ECO:0000256" key="6">
    <source>
        <dbReference type="SAM" id="Phobius"/>
    </source>
</evidence>
<dbReference type="PANTHER" id="PTHR42718">
    <property type="entry name" value="MAJOR FACILITATOR SUPERFAMILY MULTIDRUG TRANSPORTER MFSC"/>
    <property type="match status" value="1"/>
</dbReference>
<feature type="transmembrane region" description="Helical" evidence="6">
    <location>
        <begin position="201"/>
        <end position="221"/>
    </location>
</feature>
<organism evidence="8 9">
    <name type="scientific">Diplocloster modestus</name>
    <dbReference type="NCBI Taxonomy" id="2850322"/>
    <lineage>
        <taxon>Bacteria</taxon>
        <taxon>Bacillati</taxon>
        <taxon>Bacillota</taxon>
        <taxon>Clostridia</taxon>
        <taxon>Lachnospirales</taxon>
        <taxon>Lachnospiraceae</taxon>
        <taxon>Diplocloster</taxon>
    </lineage>
</organism>
<dbReference type="InterPro" id="IPR011701">
    <property type="entry name" value="MFS"/>
</dbReference>
<gene>
    <name evidence="8" type="ORF">KTH90_23080</name>
</gene>
<accession>A0ABS6KEE9</accession>
<feature type="transmembrane region" description="Helical" evidence="6">
    <location>
        <begin position="82"/>
        <end position="105"/>
    </location>
</feature>
<feature type="transmembrane region" description="Helical" evidence="6">
    <location>
        <begin position="169"/>
        <end position="189"/>
    </location>
</feature>
<dbReference type="RefSeq" id="WP_238727530.1">
    <property type="nucleotide sequence ID" value="NZ_JAHQCX010000025.1"/>
</dbReference>
<feature type="transmembrane region" description="Helical" evidence="6">
    <location>
        <begin position="410"/>
        <end position="430"/>
    </location>
</feature>
<sequence length="462" mass="49253">MSNQFDESNQHQKTWIFIILFSASFITSMATTVTVNMLPSIMADFHVETSLAQWLTSGATLVSGVMIPITAFLIRRIPNKKYFIAAMLIFVAGSWIGMNAPNFYILLGGRLVQAVGCGMLLSFSQIILLAIYPKSKHGTVMAAFAVSGSVSPIVAPTIAGFIIDWKGWRGVFTLLLILGALILVFGIVLMRNVSMVSEVRLDTLSVLLSSAGFCGLLIGIGNLSRGSFFRLTTGGSIMTGMIALSVFVWKQLKSSTPLLNLRVFRYPKFRISVILSILMYLLCMGNGTLLPIFSQSIRGYTATAYALATIPGSVLMAVTTLCAGKIYDKIGSKLLLILGGAGMLAGSILGLSLGADSGLLSISMVSILLSVGMGFLNTPITTMGLSDLEGGLRVDGSSIFNTLRQVSSSLASTMAVLVYTLAGQAFGQIFGMKAAYVYFSLAGIAVLVAITVYLGKYDGKKR</sequence>
<feature type="transmembrane region" description="Helical" evidence="6">
    <location>
        <begin position="139"/>
        <end position="163"/>
    </location>
</feature>
<evidence type="ECO:0000259" key="7">
    <source>
        <dbReference type="PROSITE" id="PS50850"/>
    </source>
</evidence>